<dbReference type="STRING" id="9545.ENSMNEP00000017472"/>
<dbReference type="Proteomes" id="UP000233120">
    <property type="component" value="Unassembled WGS sequence"/>
</dbReference>
<dbReference type="GO" id="GO:0005524">
    <property type="term" value="F:ATP binding"/>
    <property type="evidence" value="ECO:0007669"/>
    <property type="project" value="UniProtKB-KW"/>
</dbReference>
<dbReference type="Gene3D" id="3.90.650.10">
    <property type="entry name" value="PurM-like C-terminal domain"/>
    <property type="match status" value="2"/>
</dbReference>
<keyword evidence="4" id="KW-1185">Reference proteome</keyword>
<dbReference type="Ensembl" id="ENSMNET00000041700.1">
    <property type="protein sequence ID" value="ENSMNEP00000017472.1"/>
    <property type="gene ID" value="ENSMNEG00000032726.1"/>
</dbReference>
<keyword evidence="2" id="KW-0067">ATP-binding</keyword>
<evidence type="ECO:0000313" key="3">
    <source>
        <dbReference type="Ensembl" id="ENSMNEP00000017472.1"/>
    </source>
</evidence>
<accession>A0A2K6C1F2</accession>
<keyword evidence="1" id="KW-0547">Nucleotide-binding</keyword>
<protein>
    <recommendedName>
        <fullName evidence="5">Selenide, water dikinase</fullName>
    </recommendedName>
</protein>
<dbReference type="Gene3D" id="3.30.1330.10">
    <property type="entry name" value="PurM-like, N-terminal domain"/>
    <property type="match status" value="1"/>
</dbReference>
<organism evidence="3 4">
    <name type="scientific">Macaca nemestrina</name>
    <name type="common">Pig-tailed macaque</name>
    <dbReference type="NCBI Taxonomy" id="9545"/>
    <lineage>
        <taxon>Eukaryota</taxon>
        <taxon>Metazoa</taxon>
        <taxon>Chordata</taxon>
        <taxon>Craniata</taxon>
        <taxon>Vertebrata</taxon>
        <taxon>Euteleostomi</taxon>
        <taxon>Mammalia</taxon>
        <taxon>Eutheria</taxon>
        <taxon>Euarchontoglires</taxon>
        <taxon>Primates</taxon>
        <taxon>Haplorrhini</taxon>
        <taxon>Catarrhini</taxon>
        <taxon>Cercopithecidae</taxon>
        <taxon>Cercopithecinae</taxon>
        <taxon>Macaca</taxon>
    </lineage>
</organism>
<dbReference type="InterPro" id="IPR036921">
    <property type="entry name" value="PurM-like_N_sf"/>
</dbReference>
<dbReference type="GO" id="GO:0005737">
    <property type="term" value="C:cytoplasm"/>
    <property type="evidence" value="ECO:0007669"/>
    <property type="project" value="TreeGrafter"/>
</dbReference>
<evidence type="ECO:0000256" key="2">
    <source>
        <dbReference type="ARBA" id="ARBA00022840"/>
    </source>
</evidence>
<dbReference type="GO" id="GO:0004756">
    <property type="term" value="F:selenide, water dikinase activity"/>
    <property type="evidence" value="ECO:0007669"/>
    <property type="project" value="TreeGrafter"/>
</dbReference>
<sequence length="299" mass="31701">MPEGADPGPALPVLGIGIDPCVILLRHGGLSLVQTMDFFYPLVEDPYMMGCIACASVAMGITKCDNMLTLLSLSQSMSEEEHEKIMPLMIKGFRDATEEGGTAVTGGQMVVSSWLIIGGVATVVYRPSAFIMPNNAAVGDVLVLTKPLGTQVAVNLDNTERWNQVEVVELVYQEATLNITGFGILGHSQNLVKQQRNDVSFVICNLPVIAKMAAISKASGQFGLLQGTSAETSGGLLICLPREQVAHFCSEKRSSKTREGHQAWIVSIVEKGNQTVLPCGTTAAVLGPAHSNASSEPSS</sequence>
<dbReference type="PANTHER" id="PTHR10256:SF1">
    <property type="entry name" value="SELENIDE, WATER DIKINASE 2"/>
    <property type="match status" value="1"/>
</dbReference>
<dbReference type="GeneTree" id="ENSGT00390000000950"/>
<dbReference type="AlphaFoldDB" id="A0A2K6C1F2"/>
<evidence type="ECO:0008006" key="5">
    <source>
        <dbReference type="Google" id="ProtNLM"/>
    </source>
</evidence>
<reference evidence="3" key="1">
    <citation type="submission" date="2025-08" db="UniProtKB">
        <authorList>
            <consortium name="Ensembl"/>
        </authorList>
    </citation>
    <scope>IDENTIFICATION</scope>
</reference>
<proteinExistence type="predicted"/>
<reference evidence="3" key="2">
    <citation type="submission" date="2025-09" db="UniProtKB">
        <authorList>
            <consortium name="Ensembl"/>
        </authorList>
    </citation>
    <scope>IDENTIFICATION</scope>
</reference>
<dbReference type="GO" id="GO:0016260">
    <property type="term" value="P:selenocysteine biosynthetic process"/>
    <property type="evidence" value="ECO:0007669"/>
    <property type="project" value="TreeGrafter"/>
</dbReference>
<name>A0A2K6C1F2_MACNE</name>
<dbReference type="InterPro" id="IPR036676">
    <property type="entry name" value="PurM-like_C_sf"/>
</dbReference>
<dbReference type="InterPro" id="IPR004536">
    <property type="entry name" value="SPS/SelD"/>
</dbReference>
<dbReference type="SUPFAM" id="SSF56042">
    <property type="entry name" value="PurM C-terminal domain-like"/>
    <property type="match status" value="1"/>
</dbReference>
<dbReference type="OMA" id="TERWNQV"/>
<evidence type="ECO:0000313" key="4">
    <source>
        <dbReference type="Proteomes" id="UP000233120"/>
    </source>
</evidence>
<evidence type="ECO:0000256" key="1">
    <source>
        <dbReference type="ARBA" id="ARBA00022741"/>
    </source>
</evidence>
<dbReference type="PANTHER" id="PTHR10256">
    <property type="entry name" value="SELENIDE, WATER DIKINASE"/>
    <property type="match status" value="1"/>
</dbReference>
<dbReference type="SUPFAM" id="SSF55326">
    <property type="entry name" value="PurM N-terminal domain-like"/>
    <property type="match status" value="1"/>
</dbReference>